<dbReference type="Gene3D" id="3.90.79.10">
    <property type="entry name" value="Nucleoside Triphosphate Pyrophosphohydrolase"/>
    <property type="match status" value="1"/>
</dbReference>
<comment type="caution">
    <text evidence="3">The sequence shown here is derived from an EMBL/GenBank/DDBJ whole genome shotgun (WGS) entry which is preliminary data.</text>
</comment>
<dbReference type="Pfam" id="PF00293">
    <property type="entry name" value="NUDIX"/>
    <property type="match status" value="1"/>
</dbReference>
<dbReference type="PANTHER" id="PTHR11839">
    <property type="entry name" value="UDP/ADP-SUGAR PYROPHOSPHATASE"/>
    <property type="match status" value="1"/>
</dbReference>
<dbReference type="SUPFAM" id="SSF55811">
    <property type="entry name" value="Nudix"/>
    <property type="match status" value="1"/>
</dbReference>
<evidence type="ECO:0000313" key="3">
    <source>
        <dbReference type="EMBL" id="KAF5358561.1"/>
    </source>
</evidence>
<name>A0A8H5G5E7_9AGAR</name>
<dbReference type="EMBL" id="JAACJO010000005">
    <property type="protein sequence ID" value="KAF5358561.1"/>
    <property type="molecule type" value="Genomic_DNA"/>
</dbReference>
<dbReference type="InterPro" id="IPR000086">
    <property type="entry name" value="NUDIX_hydrolase_dom"/>
</dbReference>
<dbReference type="PROSITE" id="PS51462">
    <property type="entry name" value="NUDIX"/>
    <property type="match status" value="1"/>
</dbReference>
<dbReference type="GO" id="GO:0006753">
    <property type="term" value="P:nucleoside phosphate metabolic process"/>
    <property type="evidence" value="ECO:0007669"/>
    <property type="project" value="TreeGrafter"/>
</dbReference>
<dbReference type="GO" id="GO:0019693">
    <property type="term" value="P:ribose phosphate metabolic process"/>
    <property type="evidence" value="ECO:0007669"/>
    <property type="project" value="TreeGrafter"/>
</dbReference>
<organism evidence="3 4">
    <name type="scientific">Leucocoprinus leucothites</name>
    <dbReference type="NCBI Taxonomy" id="201217"/>
    <lineage>
        <taxon>Eukaryota</taxon>
        <taxon>Fungi</taxon>
        <taxon>Dikarya</taxon>
        <taxon>Basidiomycota</taxon>
        <taxon>Agaricomycotina</taxon>
        <taxon>Agaricomycetes</taxon>
        <taxon>Agaricomycetidae</taxon>
        <taxon>Agaricales</taxon>
        <taxon>Agaricineae</taxon>
        <taxon>Agaricaceae</taxon>
        <taxon>Leucocoprinus</taxon>
    </lineage>
</organism>
<feature type="domain" description="Nudix hydrolase" evidence="2">
    <location>
        <begin position="76"/>
        <end position="217"/>
    </location>
</feature>
<dbReference type="Proteomes" id="UP000559027">
    <property type="component" value="Unassembled WGS sequence"/>
</dbReference>
<keyword evidence="1" id="KW-0378">Hydrolase</keyword>
<dbReference type="InterPro" id="IPR015797">
    <property type="entry name" value="NUDIX_hydrolase-like_dom_sf"/>
</dbReference>
<evidence type="ECO:0000313" key="4">
    <source>
        <dbReference type="Proteomes" id="UP000559027"/>
    </source>
</evidence>
<gene>
    <name evidence="3" type="ORF">D9756_001777</name>
</gene>
<dbReference type="PANTHER" id="PTHR11839:SF1">
    <property type="entry name" value="ADP-SUGAR PYROPHOSPHATASE"/>
    <property type="match status" value="1"/>
</dbReference>
<evidence type="ECO:0000256" key="1">
    <source>
        <dbReference type="ARBA" id="ARBA00022801"/>
    </source>
</evidence>
<dbReference type="InterPro" id="IPR020476">
    <property type="entry name" value="Nudix_hydrolase"/>
</dbReference>
<dbReference type="FunFam" id="3.90.79.10:FF:000016">
    <property type="entry name" value="ADP-sugar pyrophosphatase isoform X1"/>
    <property type="match status" value="1"/>
</dbReference>
<dbReference type="PRINTS" id="PR00502">
    <property type="entry name" value="NUDIXFAMILY"/>
</dbReference>
<reference evidence="3 4" key="1">
    <citation type="journal article" date="2020" name="ISME J.">
        <title>Uncovering the hidden diversity of litter-decomposition mechanisms in mushroom-forming fungi.</title>
        <authorList>
            <person name="Floudas D."/>
            <person name="Bentzer J."/>
            <person name="Ahren D."/>
            <person name="Johansson T."/>
            <person name="Persson P."/>
            <person name="Tunlid A."/>
        </authorList>
    </citation>
    <scope>NUCLEOTIDE SEQUENCE [LARGE SCALE GENOMIC DNA]</scope>
    <source>
        <strain evidence="3 4">CBS 146.42</strain>
    </source>
</reference>
<dbReference type="OrthoDB" id="10249920at2759"/>
<sequence length="235" mass="26348">MGLLLRAPRLHWSFVATRPWSNLSRRNMSLTPKIISTSELSAQDAKWITLQKIKYSDAEGKERVWECAERKTRKSTGVDAVAVMALIKSKTNAFPASTVIIEQFRPPIGKYIIEFPAGLIDEGDTVESAATRELEEETGFKADSVQDVSDLTVVDPGMTNANMKFVIANVTLEDKLTKPKQKLEAGEFIVTRVVELSKLHEELKEYAKKDFVVDARLSHFAMGFNLANQMQKKSV</sequence>
<protein>
    <recommendedName>
        <fullName evidence="2">Nudix hydrolase domain-containing protein</fullName>
    </recommendedName>
</protein>
<dbReference type="CDD" id="cd18888">
    <property type="entry name" value="NUDIX_ADPRase_Nudt5"/>
    <property type="match status" value="1"/>
</dbReference>
<dbReference type="GO" id="GO:0047631">
    <property type="term" value="F:ADP-ribose diphosphatase activity"/>
    <property type="evidence" value="ECO:0007669"/>
    <property type="project" value="TreeGrafter"/>
</dbReference>
<dbReference type="GO" id="GO:0005634">
    <property type="term" value="C:nucleus"/>
    <property type="evidence" value="ECO:0007669"/>
    <property type="project" value="TreeGrafter"/>
</dbReference>
<accession>A0A8H5G5E7</accession>
<keyword evidence="4" id="KW-1185">Reference proteome</keyword>
<dbReference type="AlphaFoldDB" id="A0A8H5G5E7"/>
<proteinExistence type="predicted"/>
<evidence type="ECO:0000259" key="2">
    <source>
        <dbReference type="PROSITE" id="PS51462"/>
    </source>
</evidence>